<dbReference type="InterPro" id="IPR052198">
    <property type="entry name" value="IorB_Oxidoreductase"/>
</dbReference>
<organism evidence="4 5">
    <name type="scientific">Georhizobium profundi</name>
    <dbReference type="NCBI Taxonomy" id="2341112"/>
    <lineage>
        <taxon>Bacteria</taxon>
        <taxon>Pseudomonadati</taxon>
        <taxon>Pseudomonadota</taxon>
        <taxon>Alphaproteobacteria</taxon>
        <taxon>Hyphomicrobiales</taxon>
        <taxon>Rhizobiaceae</taxon>
        <taxon>Georhizobium</taxon>
    </lineage>
</organism>
<dbReference type="Gene3D" id="3.40.920.10">
    <property type="entry name" value="Pyruvate-ferredoxin oxidoreductase, PFOR, domain III"/>
    <property type="match status" value="1"/>
</dbReference>
<dbReference type="AlphaFoldDB" id="A0A3Q8XQZ1"/>
<evidence type="ECO:0000259" key="2">
    <source>
        <dbReference type="Pfam" id="PF01558"/>
    </source>
</evidence>
<gene>
    <name evidence="4" type="ORF">D5400_20010</name>
</gene>
<dbReference type="SUPFAM" id="SSF53323">
    <property type="entry name" value="Pyruvate-ferredoxin oxidoreductase, PFOR, domain III"/>
    <property type="match status" value="1"/>
</dbReference>
<dbReference type="GO" id="GO:0016903">
    <property type="term" value="F:oxidoreductase activity, acting on the aldehyde or oxo group of donors"/>
    <property type="evidence" value="ECO:0007669"/>
    <property type="project" value="InterPro"/>
</dbReference>
<dbReference type="PANTHER" id="PTHR43854:SF1">
    <property type="entry name" value="INDOLEPYRUVATE OXIDOREDUCTASE SUBUNIT IORB"/>
    <property type="match status" value="1"/>
</dbReference>
<dbReference type="NCBIfam" id="NF006179">
    <property type="entry name" value="PRK08312.1"/>
    <property type="match status" value="1"/>
</dbReference>
<protein>
    <submittedName>
        <fullName evidence="4">Indolepyruvate oxidoreductase subunit beta family protein</fullName>
    </submittedName>
</protein>
<evidence type="ECO:0000313" key="4">
    <source>
        <dbReference type="EMBL" id="AZN73269.1"/>
    </source>
</evidence>
<dbReference type="RefSeq" id="WP_126012017.1">
    <property type="nucleotide sequence ID" value="NZ_CP032509.1"/>
</dbReference>
<evidence type="ECO:0000313" key="5">
    <source>
        <dbReference type="Proteomes" id="UP000268192"/>
    </source>
</evidence>
<evidence type="ECO:0000259" key="3">
    <source>
        <dbReference type="Pfam" id="PF20169"/>
    </source>
</evidence>
<dbReference type="Pfam" id="PF20169">
    <property type="entry name" value="DUF6537"/>
    <property type="match status" value="1"/>
</dbReference>
<accession>A0A3Q8XQZ1</accession>
<dbReference type="InterPro" id="IPR046667">
    <property type="entry name" value="DUF6537"/>
</dbReference>
<feature type="domain" description="Pyruvate/ketoisovalerate oxidoreductase catalytic" evidence="2">
    <location>
        <begin position="29"/>
        <end position="213"/>
    </location>
</feature>
<feature type="domain" description="DUF6537" evidence="3">
    <location>
        <begin position="263"/>
        <end position="476"/>
    </location>
</feature>
<dbReference type="InterPro" id="IPR002869">
    <property type="entry name" value="Pyrv_flavodox_OxRed_cen"/>
</dbReference>
<dbReference type="EMBL" id="CP032509">
    <property type="protein sequence ID" value="AZN73269.1"/>
    <property type="molecule type" value="Genomic_DNA"/>
</dbReference>
<evidence type="ECO:0000256" key="1">
    <source>
        <dbReference type="ARBA" id="ARBA00023002"/>
    </source>
</evidence>
<name>A0A3Q8XQZ1_9HYPH</name>
<dbReference type="OrthoDB" id="1490270at2"/>
<dbReference type="Proteomes" id="UP000268192">
    <property type="component" value="Chromosome"/>
</dbReference>
<keyword evidence="5" id="KW-1185">Reference proteome</keyword>
<dbReference type="InterPro" id="IPR019752">
    <property type="entry name" value="Pyrv/ketoisovalerate_OxRed_cat"/>
</dbReference>
<dbReference type="Pfam" id="PF01558">
    <property type="entry name" value="POR"/>
    <property type="match status" value="1"/>
</dbReference>
<keyword evidence="1" id="KW-0560">Oxidoreductase</keyword>
<dbReference type="PANTHER" id="PTHR43854">
    <property type="entry name" value="INDOLEPYRUVATE OXIDOREDUCTASE SUBUNIT IORB"/>
    <property type="match status" value="1"/>
</dbReference>
<reference evidence="4 5" key="1">
    <citation type="submission" date="2018-09" db="EMBL/GenBank/DDBJ databases">
        <title>Marinorhizobium profundi gen. nov., sp. nov., isolated from a deep-sea sediment sample from the New Britain Trench and proposal of Marinorhizobiaceae fam. nov. in the order Rhizobiales of the class Alphaproteobacteria.</title>
        <authorList>
            <person name="Cao J."/>
        </authorList>
    </citation>
    <scope>NUCLEOTIDE SEQUENCE [LARGE SCALE GENOMIC DNA]</scope>
    <source>
        <strain evidence="4 5">WS11</strain>
    </source>
</reference>
<keyword evidence="4" id="KW-0670">Pyruvate</keyword>
<sequence length="517" mass="56330">MTIHRLPDLPTDGVDATTSIIKIAILAVGGQGGGVLTDWVIDLAEHAGYRAQSTSVAGVAQRTGATIYYVEMTPDGGRDPVFSLSPAPGDVDILIAAELMEAGRAVMRGFVTPDRTTLIASAHRVLAVSEKIVPGDGRADSPGVTEAVAAAAHRLVCFDMEQVAVDAGSVISSSLFGALAGSGALPFEREAYEATIRRSGRGVEASLRAFNAACDLALAGGKTPAVAVPEAVKAEARDPEGPEALVSEWRALRSMVGDLPAPVQDMAGRGLRKVVDYQDLAYGRDYLDHLKRVIAIDDAAHEWRLSIEAAKYIANALVYDDIIRVADLKTRASREARLRREQGIGGDAIAHVTEYFHPRMQEICGTLPVRLGRWIENSPKVFGALDKVFNRGRRIRTDGIVGFGMLYGIATLKPARRRLLRHEVEMKHMAQWLETALSVRDINYDLAVEVLKCRRLIKGYSDTHERGLSKYRRVMDGLPMIRHREDAADWLRRLREAALLDEEGKALDGALKTIETL</sequence>
<dbReference type="KEGG" id="abaw:D5400_20010"/>
<proteinExistence type="predicted"/>